<feature type="domain" description="Mannosidase Ig/CBM-like" evidence="17">
    <location>
        <begin position="683"/>
        <end position="771"/>
    </location>
</feature>
<keyword evidence="6" id="KW-0964">Secreted</keyword>
<dbReference type="Proteomes" id="UP000799772">
    <property type="component" value="Unassembled WGS sequence"/>
</dbReference>
<keyword evidence="9" id="KW-0119">Carbohydrate metabolism</keyword>
<dbReference type="AlphaFoldDB" id="A0A9P4I8A2"/>
<feature type="domain" description="Glycoside hydrolase family 2 immunoglobulin-like beta-sandwich" evidence="15">
    <location>
        <begin position="197"/>
        <end position="296"/>
    </location>
</feature>
<accession>A0A9P4I8A2</accession>
<sequence length="868" mass="99908">MSALYLRTPIDSGWQFKEDEENETKFLPVTSFPTVIHLDLLGHGKIPEPPKDRNSEVIQWVGEKKWLYRTDFNTPKASRGSRYAKQVLVFDGLDTFCTITLNGKEIQKTANMFLQYRVEVTDALREDGKNRLELLFDSALLEGKRLEEEQGFKNLFWNGDSCRMNVRKIGCHFGWDWAPTLLTCGPWRPIMLESFDVRISDLEIDIEVSDTLESARITIMPHVETQLKETTVNITLYDPQGTKIHAKVMSGGASMVFTVSDPKLWYPVGYGSQPLYRINATVQHNGHEVNKRAGLRHLELVQRPIPKHEGLTFFFKVNNIPIYCHGTDWVPGDTFLSRITPQRYRDWIELAVEGNQNMIRIWGGGLYEDDCFYDICDELGVLIWHDFMLGCGVYPVNDFMMTTIRKEAEYNLRRLRHHSCIVLWCGNNEDHMFAELHHLEYDQNDKDPENWLKTNWAARYYYDKMLKDICEDMVPRVPYWNSSPYGGAWSNDPTIGDIHSWNFWMADQPRLPYQDYETRTGRFVSEFGMKSYPAFRSIKQLITDPKERHPQSKTLDLWHCAPGDQRTIALYLIDNQCHSTSLEDYVYATQLNQAEAMDFALRAFRRLWRGPGREECAGNLIWQLNDCFPSVSWSLADSFMRPKLAYYVTKRDYAPVIVGSARRVVEHPKDKYTKVFIDRTTYVDIWGSNLTTKSIAAEILIAFFSIKDGTLLSRKQSQFDLAPNRSAELTSFDFEKDWRVEARDIAAAVHLLDANKRVIARYVDWPQPLRHLDFSSATVTIRKMKDGSNGSAADFSVMVEVTGGLAKGVELSVDINDPDVADAFTFSDNCLDLVPGEPQEVFVTARKGGKLPEGDVTAIERHYGERSK</sequence>
<dbReference type="Pfam" id="PF22666">
    <property type="entry name" value="Glyco_hydro_2_N2"/>
    <property type="match status" value="1"/>
</dbReference>
<evidence type="ECO:0000313" key="20">
    <source>
        <dbReference type="Proteomes" id="UP000799772"/>
    </source>
</evidence>
<dbReference type="OrthoDB" id="2866996at2759"/>
<comment type="pathway">
    <text evidence="3">Glycan metabolism; N-glycan degradation.</text>
</comment>
<comment type="similarity">
    <text evidence="12">Belongs to the glycosyl hydrolase 2 family. Beta-mannosidase B subfamily.</text>
</comment>
<evidence type="ECO:0000256" key="9">
    <source>
        <dbReference type="ARBA" id="ARBA00023277"/>
    </source>
</evidence>
<evidence type="ECO:0000256" key="13">
    <source>
        <dbReference type="ARBA" id="ARBA00041069"/>
    </source>
</evidence>
<feature type="domain" description="Beta-mannosidase Ig-fold" evidence="16">
    <location>
        <begin position="793"/>
        <end position="845"/>
    </location>
</feature>
<dbReference type="PANTHER" id="PTHR43730">
    <property type="entry name" value="BETA-MANNOSIDASE"/>
    <property type="match status" value="1"/>
</dbReference>
<dbReference type="Pfam" id="PF00703">
    <property type="entry name" value="Glyco_hydro_2"/>
    <property type="match status" value="1"/>
</dbReference>
<evidence type="ECO:0000256" key="2">
    <source>
        <dbReference type="ARBA" id="ARBA00004613"/>
    </source>
</evidence>
<comment type="catalytic activity">
    <reaction evidence="1">
        <text>Hydrolysis of terminal, non-reducing beta-D-mannose residues in beta-D-mannosides.</text>
        <dbReference type="EC" id="3.2.1.25"/>
    </reaction>
</comment>
<comment type="subunit">
    <text evidence="4">Homodimer.</text>
</comment>
<dbReference type="Pfam" id="PF17786">
    <property type="entry name" value="Mannosidase_ig"/>
    <property type="match status" value="1"/>
</dbReference>
<evidence type="ECO:0000256" key="10">
    <source>
        <dbReference type="ARBA" id="ARBA00023295"/>
    </source>
</evidence>
<proteinExistence type="inferred from homology"/>
<dbReference type="GO" id="GO:0005576">
    <property type="term" value="C:extracellular region"/>
    <property type="evidence" value="ECO:0007669"/>
    <property type="project" value="UniProtKB-SubCell"/>
</dbReference>
<dbReference type="InterPro" id="IPR006102">
    <property type="entry name" value="Ig-like_GH2"/>
</dbReference>
<dbReference type="InterPro" id="IPR050887">
    <property type="entry name" value="Beta-mannosidase_GH2"/>
</dbReference>
<reference evidence="19" key="1">
    <citation type="journal article" date="2020" name="Stud. Mycol.">
        <title>101 Dothideomycetes genomes: a test case for predicting lifestyles and emergence of pathogens.</title>
        <authorList>
            <person name="Haridas S."/>
            <person name="Albert R."/>
            <person name="Binder M."/>
            <person name="Bloem J."/>
            <person name="Labutti K."/>
            <person name="Salamov A."/>
            <person name="Andreopoulos B."/>
            <person name="Baker S."/>
            <person name="Barry K."/>
            <person name="Bills G."/>
            <person name="Bluhm B."/>
            <person name="Cannon C."/>
            <person name="Castanera R."/>
            <person name="Culley D."/>
            <person name="Daum C."/>
            <person name="Ezra D."/>
            <person name="Gonzalez J."/>
            <person name="Henrissat B."/>
            <person name="Kuo A."/>
            <person name="Liang C."/>
            <person name="Lipzen A."/>
            <person name="Lutzoni F."/>
            <person name="Magnuson J."/>
            <person name="Mondo S."/>
            <person name="Nolan M."/>
            <person name="Ohm R."/>
            <person name="Pangilinan J."/>
            <person name="Park H.-J."/>
            <person name="Ramirez L."/>
            <person name="Alfaro M."/>
            <person name="Sun H."/>
            <person name="Tritt A."/>
            <person name="Yoshinaga Y."/>
            <person name="Zwiers L.-H."/>
            <person name="Turgeon B."/>
            <person name="Goodwin S."/>
            <person name="Spatafora J."/>
            <person name="Crous P."/>
            <person name="Grigoriev I."/>
        </authorList>
    </citation>
    <scope>NUCLEOTIDE SEQUENCE</scope>
    <source>
        <strain evidence="19">CBS 133067</strain>
    </source>
</reference>
<dbReference type="EC" id="3.2.1.25" evidence="5"/>
<protein>
    <recommendedName>
        <fullName evidence="13">Beta-mannosidase B</fullName>
        <ecNumber evidence="5">3.2.1.25</ecNumber>
    </recommendedName>
    <alternativeName>
        <fullName evidence="14">Mannanase B</fullName>
    </alternativeName>
</protein>
<evidence type="ECO:0000256" key="4">
    <source>
        <dbReference type="ARBA" id="ARBA00011738"/>
    </source>
</evidence>
<dbReference type="FunFam" id="3.20.20.80:FF:000050">
    <property type="entry name" value="Beta-mannosidase B"/>
    <property type="match status" value="1"/>
</dbReference>
<evidence type="ECO:0000259" key="15">
    <source>
        <dbReference type="Pfam" id="PF00703"/>
    </source>
</evidence>
<evidence type="ECO:0000256" key="14">
    <source>
        <dbReference type="ARBA" id="ARBA00041614"/>
    </source>
</evidence>
<dbReference type="SUPFAM" id="SSF49303">
    <property type="entry name" value="beta-Galactosidase/glucuronidase domain"/>
    <property type="match status" value="2"/>
</dbReference>
<evidence type="ECO:0000259" key="18">
    <source>
        <dbReference type="Pfam" id="PF22666"/>
    </source>
</evidence>
<evidence type="ECO:0000256" key="12">
    <source>
        <dbReference type="ARBA" id="ARBA00038429"/>
    </source>
</evidence>
<comment type="caution">
    <text evidence="19">The sequence shown here is derived from an EMBL/GenBank/DDBJ whole genome shotgun (WGS) entry which is preliminary data.</text>
</comment>
<dbReference type="PANTHER" id="PTHR43730:SF1">
    <property type="entry name" value="BETA-MANNOSIDASE"/>
    <property type="match status" value="1"/>
</dbReference>
<dbReference type="InterPro" id="IPR041625">
    <property type="entry name" value="Beta-mannosidase_Ig"/>
</dbReference>
<organism evidence="19 20">
    <name type="scientific">Rhizodiscina lignyota</name>
    <dbReference type="NCBI Taxonomy" id="1504668"/>
    <lineage>
        <taxon>Eukaryota</taxon>
        <taxon>Fungi</taxon>
        <taxon>Dikarya</taxon>
        <taxon>Ascomycota</taxon>
        <taxon>Pezizomycotina</taxon>
        <taxon>Dothideomycetes</taxon>
        <taxon>Pleosporomycetidae</taxon>
        <taxon>Aulographales</taxon>
        <taxon>Rhizodiscinaceae</taxon>
        <taxon>Rhizodiscina</taxon>
    </lineage>
</organism>
<evidence type="ECO:0000256" key="7">
    <source>
        <dbReference type="ARBA" id="ARBA00022801"/>
    </source>
</evidence>
<keyword evidence="8" id="KW-0325">Glycoprotein</keyword>
<evidence type="ECO:0000256" key="5">
    <source>
        <dbReference type="ARBA" id="ARBA00012754"/>
    </source>
</evidence>
<keyword evidence="7 19" id="KW-0378">Hydrolase</keyword>
<dbReference type="InterPro" id="IPR041447">
    <property type="entry name" value="Mannosidase_ig"/>
</dbReference>
<dbReference type="InterPro" id="IPR017853">
    <property type="entry name" value="GH"/>
</dbReference>
<dbReference type="GO" id="GO:0004567">
    <property type="term" value="F:beta-mannosidase activity"/>
    <property type="evidence" value="ECO:0007669"/>
    <property type="project" value="UniProtKB-EC"/>
</dbReference>
<dbReference type="Gene3D" id="3.20.20.80">
    <property type="entry name" value="Glycosidases"/>
    <property type="match status" value="1"/>
</dbReference>
<dbReference type="Gene3D" id="2.60.40.10">
    <property type="entry name" value="Immunoglobulins"/>
    <property type="match status" value="2"/>
</dbReference>
<dbReference type="Pfam" id="PF17753">
    <property type="entry name" value="Ig_mannosidase"/>
    <property type="match status" value="1"/>
</dbReference>
<dbReference type="InterPro" id="IPR013783">
    <property type="entry name" value="Ig-like_fold"/>
</dbReference>
<evidence type="ECO:0000259" key="16">
    <source>
        <dbReference type="Pfam" id="PF17753"/>
    </source>
</evidence>
<keyword evidence="10" id="KW-0326">Glycosidase</keyword>
<dbReference type="Gene3D" id="2.60.120.260">
    <property type="entry name" value="Galactose-binding domain-like"/>
    <property type="match status" value="1"/>
</dbReference>
<evidence type="ECO:0000256" key="6">
    <source>
        <dbReference type="ARBA" id="ARBA00022525"/>
    </source>
</evidence>
<evidence type="ECO:0000256" key="3">
    <source>
        <dbReference type="ARBA" id="ARBA00004740"/>
    </source>
</evidence>
<keyword evidence="11" id="KW-0624">Polysaccharide degradation</keyword>
<dbReference type="SUPFAM" id="SSF49785">
    <property type="entry name" value="Galactose-binding domain-like"/>
    <property type="match status" value="1"/>
</dbReference>
<dbReference type="GO" id="GO:0000272">
    <property type="term" value="P:polysaccharide catabolic process"/>
    <property type="evidence" value="ECO:0007669"/>
    <property type="project" value="UniProtKB-KW"/>
</dbReference>
<dbReference type="InterPro" id="IPR008979">
    <property type="entry name" value="Galactose-bd-like_sf"/>
</dbReference>
<evidence type="ECO:0000256" key="8">
    <source>
        <dbReference type="ARBA" id="ARBA00023180"/>
    </source>
</evidence>
<dbReference type="GO" id="GO:0006516">
    <property type="term" value="P:glycoprotein catabolic process"/>
    <property type="evidence" value="ECO:0007669"/>
    <property type="project" value="TreeGrafter"/>
</dbReference>
<dbReference type="InterPro" id="IPR036156">
    <property type="entry name" value="Beta-gal/glucu_dom_sf"/>
</dbReference>
<keyword evidence="20" id="KW-1185">Reference proteome</keyword>
<dbReference type="SUPFAM" id="SSF51445">
    <property type="entry name" value="(Trans)glycosidases"/>
    <property type="match status" value="1"/>
</dbReference>
<evidence type="ECO:0000259" key="17">
    <source>
        <dbReference type="Pfam" id="PF17786"/>
    </source>
</evidence>
<evidence type="ECO:0000256" key="1">
    <source>
        <dbReference type="ARBA" id="ARBA00000829"/>
    </source>
</evidence>
<comment type="subcellular location">
    <subcellularLocation>
        <location evidence="2">Secreted</location>
    </subcellularLocation>
</comment>
<evidence type="ECO:0000256" key="11">
    <source>
        <dbReference type="ARBA" id="ARBA00023326"/>
    </source>
</evidence>
<dbReference type="InterPro" id="IPR054593">
    <property type="entry name" value="Beta-mannosidase-like_N2"/>
</dbReference>
<evidence type="ECO:0000313" key="19">
    <source>
        <dbReference type="EMBL" id="KAF2095313.1"/>
    </source>
</evidence>
<feature type="domain" description="Beta-mannosidase-like galactose-binding" evidence="18">
    <location>
        <begin position="14"/>
        <end position="188"/>
    </location>
</feature>
<dbReference type="EMBL" id="ML978132">
    <property type="protein sequence ID" value="KAF2095313.1"/>
    <property type="molecule type" value="Genomic_DNA"/>
</dbReference>
<name>A0A9P4I8A2_9PEZI</name>
<gene>
    <name evidence="19" type="ORF">NA57DRAFT_45166</name>
</gene>